<keyword evidence="11" id="KW-1185">Reference proteome</keyword>
<proteinExistence type="predicted"/>
<sequence>MIKKLYSLWPEPGLLVRLGALHATNAILQGVLLGMLIPVLRALLQPKPNFVEAEPWLVAGGILLVVYAVLTIIATPVGFTASMELTAKLRHHVMKHITVLPLGWFTTEQKARMARSITADVGNAPNLAVTIGAPAITATLVPATLILVTFFVDWRIALLLLTIMVIALVALRHAGNVAAIADEELEEAATEIAGRAIELGQAQTVLRAAGLGISGTSRMQGALEEHRITYRRGLQKSLWPDLTFTGVVMGGFIALIVLGIQLLVNNTLSVPDTIALFVIAVRFLEPLGSLIELIGALRAMNNAVTRVQDILDTPSLPKCDNGIKTIEHAGITLENVCYSYGNNLALDDVSFHCPPGSATALVGASGSGKTTVIRAIARFFDVDSGTVRIGGKELMSYDYDSLMQHVAVIFQDVYLFDTSIEDNLRLAKPDASTTELSKAAELACLDEMIARLPNGWETKVGEAGTSLSGGERQRVSIARAFLKNAPIVLIDEASSALDPENERAISRAIANLASDVNRTVIIIAHRPTTLAAATQVVSLHEGKVVEFGDPEALKSGNGVFSKLFHQYENVRSWHISKG</sequence>
<organism evidence="10 11">
    <name type="scientific">Sphingobacterium micropteri</name>
    <dbReference type="NCBI Taxonomy" id="2763501"/>
    <lineage>
        <taxon>Bacteria</taxon>
        <taxon>Pseudomonadati</taxon>
        <taxon>Bacteroidota</taxon>
        <taxon>Sphingobacteriia</taxon>
        <taxon>Sphingobacteriales</taxon>
        <taxon>Sphingobacteriaceae</taxon>
        <taxon>Sphingobacterium</taxon>
    </lineage>
</organism>
<feature type="transmembrane region" description="Helical" evidence="7">
    <location>
        <begin position="127"/>
        <end position="148"/>
    </location>
</feature>
<dbReference type="PROSITE" id="PS50893">
    <property type="entry name" value="ABC_TRANSPORTER_2"/>
    <property type="match status" value="1"/>
</dbReference>
<dbReference type="GO" id="GO:0005524">
    <property type="term" value="F:ATP binding"/>
    <property type="evidence" value="ECO:0007669"/>
    <property type="project" value="UniProtKB-KW"/>
</dbReference>
<dbReference type="InterPro" id="IPR003593">
    <property type="entry name" value="AAA+_ATPase"/>
</dbReference>
<evidence type="ECO:0000256" key="4">
    <source>
        <dbReference type="ARBA" id="ARBA00022840"/>
    </source>
</evidence>
<dbReference type="RefSeq" id="WP_190993441.1">
    <property type="nucleotide sequence ID" value="NZ_JACOIK010000004.1"/>
</dbReference>
<gene>
    <name evidence="10" type="ORF">H8B06_06215</name>
</gene>
<dbReference type="InterPro" id="IPR003439">
    <property type="entry name" value="ABC_transporter-like_ATP-bd"/>
</dbReference>
<keyword evidence="2 7" id="KW-0812">Transmembrane</keyword>
<accession>A0ABR7YM66</accession>
<dbReference type="Proteomes" id="UP000602759">
    <property type="component" value="Unassembled WGS sequence"/>
</dbReference>
<keyword evidence="3" id="KW-0547">Nucleotide-binding</keyword>
<dbReference type="InterPro" id="IPR027417">
    <property type="entry name" value="P-loop_NTPase"/>
</dbReference>
<dbReference type="PANTHER" id="PTHR24221:SF397">
    <property type="entry name" value="ABC TRANSPORTER, ATP-BINDING TRANSMEMBRANE PROTEIN"/>
    <property type="match status" value="1"/>
</dbReference>
<feature type="transmembrane region" description="Helical" evidence="7">
    <location>
        <begin position="242"/>
        <end position="262"/>
    </location>
</feature>
<evidence type="ECO:0000259" key="9">
    <source>
        <dbReference type="PROSITE" id="PS50929"/>
    </source>
</evidence>
<reference evidence="10 11" key="1">
    <citation type="submission" date="2020-08" db="EMBL/GenBank/DDBJ databases">
        <title>Sphingobacterium sp. DN00404 isolated from aquaculture water.</title>
        <authorList>
            <person name="Zhang M."/>
        </authorList>
    </citation>
    <scope>NUCLEOTIDE SEQUENCE [LARGE SCALE GENOMIC DNA]</scope>
    <source>
        <strain evidence="10 11">DN00404</strain>
    </source>
</reference>
<evidence type="ECO:0000256" key="7">
    <source>
        <dbReference type="SAM" id="Phobius"/>
    </source>
</evidence>
<dbReference type="InterPro" id="IPR011527">
    <property type="entry name" value="ABC1_TM_dom"/>
</dbReference>
<evidence type="ECO:0000313" key="10">
    <source>
        <dbReference type="EMBL" id="MBD1432412.1"/>
    </source>
</evidence>
<feature type="transmembrane region" description="Helical" evidence="7">
    <location>
        <begin position="20"/>
        <end position="44"/>
    </location>
</feature>
<dbReference type="Gene3D" id="3.40.50.300">
    <property type="entry name" value="P-loop containing nucleotide triphosphate hydrolases"/>
    <property type="match status" value="1"/>
</dbReference>
<dbReference type="PANTHER" id="PTHR24221">
    <property type="entry name" value="ATP-BINDING CASSETTE SUB-FAMILY B"/>
    <property type="match status" value="1"/>
</dbReference>
<name>A0ABR7YM66_9SPHI</name>
<evidence type="ECO:0000256" key="3">
    <source>
        <dbReference type="ARBA" id="ARBA00022741"/>
    </source>
</evidence>
<comment type="subcellular location">
    <subcellularLocation>
        <location evidence="1">Cell membrane</location>
        <topology evidence="1">Multi-pass membrane protein</topology>
    </subcellularLocation>
</comment>
<dbReference type="PROSITE" id="PS00211">
    <property type="entry name" value="ABC_TRANSPORTER_1"/>
    <property type="match status" value="1"/>
</dbReference>
<dbReference type="Pfam" id="PF00664">
    <property type="entry name" value="ABC_membrane"/>
    <property type="match status" value="1"/>
</dbReference>
<dbReference type="Pfam" id="PF00005">
    <property type="entry name" value="ABC_tran"/>
    <property type="match status" value="1"/>
</dbReference>
<dbReference type="Gene3D" id="1.20.1560.10">
    <property type="entry name" value="ABC transporter type 1, transmembrane domain"/>
    <property type="match status" value="1"/>
</dbReference>
<dbReference type="SUPFAM" id="SSF52540">
    <property type="entry name" value="P-loop containing nucleoside triphosphate hydrolases"/>
    <property type="match status" value="1"/>
</dbReference>
<evidence type="ECO:0000256" key="6">
    <source>
        <dbReference type="ARBA" id="ARBA00023136"/>
    </source>
</evidence>
<dbReference type="InterPro" id="IPR017871">
    <property type="entry name" value="ABC_transporter-like_CS"/>
</dbReference>
<dbReference type="SUPFAM" id="SSF90123">
    <property type="entry name" value="ABC transporter transmembrane region"/>
    <property type="match status" value="1"/>
</dbReference>
<feature type="domain" description="ABC transmembrane type-1" evidence="9">
    <location>
        <begin position="26"/>
        <end position="299"/>
    </location>
</feature>
<feature type="domain" description="ABC transporter" evidence="8">
    <location>
        <begin position="331"/>
        <end position="566"/>
    </location>
</feature>
<comment type="caution">
    <text evidence="10">The sequence shown here is derived from an EMBL/GenBank/DDBJ whole genome shotgun (WGS) entry which is preliminary data.</text>
</comment>
<dbReference type="PROSITE" id="PS50929">
    <property type="entry name" value="ABC_TM1F"/>
    <property type="match status" value="1"/>
</dbReference>
<feature type="transmembrane region" description="Helical" evidence="7">
    <location>
        <begin position="56"/>
        <end position="77"/>
    </location>
</feature>
<dbReference type="InterPro" id="IPR036640">
    <property type="entry name" value="ABC1_TM_sf"/>
</dbReference>
<dbReference type="SMART" id="SM00382">
    <property type="entry name" value="AAA"/>
    <property type="match status" value="1"/>
</dbReference>
<protein>
    <submittedName>
        <fullName evidence="10">ABC transporter ATP-binding protein</fullName>
    </submittedName>
</protein>
<evidence type="ECO:0000259" key="8">
    <source>
        <dbReference type="PROSITE" id="PS50893"/>
    </source>
</evidence>
<evidence type="ECO:0000256" key="5">
    <source>
        <dbReference type="ARBA" id="ARBA00022989"/>
    </source>
</evidence>
<keyword evidence="4 10" id="KW-0067">ATP-binding</keyword>
<dbReference type="EMBL" id="JACOIK010000004">
    <property type="protein sequence ID" value="MBD1432412.1"/>
    <property type="molecule type" value="Genomic_DNA"/>
</dbReference>
<keyword evidence="6 7" id="KW-0472">Membrane</keyword>
<feature type="transmembrane region" description="Helical" evidence="7">
    <location>
        <begin position="274"/>
        <end position="297"/>
    </location>
</feature>
<evidence type="ECO:0000313" key="11">
    <source>
        <dbReference type="Proteomes" id="UP000602759"/>
    </source>
</evidence>
<keyword evidence="5 7" id="KW-1133">Transmembrane helix</keyword>
<evidence type="ECO:0000256" key="1">
    <source>
        <dbReference type="ARBA" id="ARBA00004651"/>
    </source>
</evidence>
<dbReference type="InterPro" id="IPR039421">
    <property type="entry name" value="Type_1_exporter"/>
</dbReference>
<evidence type="ECO:0000256" key="2">
    <source>
        <dbReference type="ARBA" id="ARBA00022692"/>
    </source>
</evidence>
<feature type="transmembrane region" description="Helical" evidence="7">
    <location>
        <begin position="154"/>
        <end position="171"/>
    </location>
</feature>